<feature type="coiled-coil region" evidence="2">
    <location>
        <begin position="189"/>
        <end position="216"/>
    </location>
</feature>
<keyword evidence="1" id="KW-0067">ATP-binding</keyword>
<keyword evidence="1" id="KW-0547">Nucleotide-binding</keyword>
<protein>
    <recommendedName>
        <fullName evidence="4">ATP-grasp domain-containing protein</fullName>
    </recommendedName>
</protein>
<dbReference type="EMBL" id="CP054719">
    <property type="protein sequence ID" value="QOL20338.1"/>
    <property type="molecule type" value="Genomic_DNA"/>
</dbReference>
<evidence type="ECO:0000256" key="1">
    <source>
        <dbReference type="PROSITE-ProRule" id="PRU00409"/>
    </source>
</evidence>
<dbReference type="InterPro" id="IPR016641">
    <property type="entry name" value="EGD2/NACA0like"/>
</dbReference>
<name>A0A7L9RVG3_9PROT</name>
<dbReference type="InterPro" id="IPR011761">
    <property type="entry name" value="ATP-grasp"/>
</dbReference>
<dbReference type="PROSITE" id="PS50975">
    <property type="entry name" value="ATP_GRASP"/>
    <property type="match status" value="1"/>
</dbReference>
<dbReference type="GO" id="GO:0046872">
    <property type="term" value="F:metal ion binding"/>
    <property type="evidence" value="ECO:0007669"/>
    <property type="project" value="InterPro"/>
</dbReference>
<dbReference type="GO" id="GO:0005524">
    <property type="term" value="F:ATP binding"/>
    <property type="evidence" value="ECO:0007669"/>
    <property type="project" value="UniProtKB-UniRule"/>
</dbReference>
<dbReference type="RefSeq" id="WP_350331890.1">
    <property type="nucleotide sequence ID" value="NZ_CP054719.1"/>
</dbReference>
<dbReference type="GO" id="GO:0005854">
    <property type="term" value="C:nascent polypeptide-associated complex"/>
    <property type="evidence" value="ECO:0007669"/>
    <property type="project" value="InterPro"/>
</dbReference>
<feature type="compositionally biased region" description="Acidic residues" evidence="3">
    <location>
        <begin position="1340"/>
        <end position="1375"/>
    </location>
</feature>
<reference evidence="5 6" key="1">
    <citation type="submission" date="2020-06" db="EMBL/GenBank/DDBJ databases">
        <title>The endosymbiont of the kinetoplastid Bodo saltans is a Paracaedibacter-like alpha-proteobacterium possessing a putative toxin-antitoxin system.</title>
        <authorList>
            <person name="Midha S."/>
            <person name="Rigden D.J."/>
            <person name="Siozios S."/>
            <person name="Hurst G.D.D."/>
            <person name="Jackson A.P."/>
        </authorList>
    </citation>
    <scope>NUCLEOTIDE SEQUENCE [LARGE SCALE GENOMIC DNA]</scope>
    <source>
        <strain evidence="5">Lake Konstanz</strain>
    </source>
</reference>
<evidence type="ECO:0000313" key="6">
    <source>
        <dbReference type="Proteomes" id="UP000594001"/>
    </source>
</evidence>
<feature type="region of interest" description="Disordered" evidence="3">
    <location>
        <begin position="1340"/>
        <end position="1433"/>
    </location>
</feature>
<feature type="coiled-coil region" evidence="2">
    <location>
        <begin position="979"/>
        <end position="1048"/>
    </location>
</feature>
<evidence type="ECO:0000259" key="4">
    <source>
        <dbReference type="PROSITE" id="PS50975"/>
    </source>
</evidence>
<evidence type="ECO:0000313" key="5">
    <source>
        <dbReference type="EMBL" id="QOL20338.1"/>
    </source>
</evidence>
<keyword evidence="6" id="KW-1185">Reference proteome</keyword>
<organism evidence="5 6">
    <name type="scientific">Candidatus Bodocaedibacter vickermanii</name>
    <dbReference type="NCBI Taxonomy" id="2741701"/>
    <lineage>
        <taxon>Bacteria</taxon>
        <taxon>Pseudomonadati</taxon>
        <taxon>Pseudomonadota</taxon>
        <taxon>Alphaproteobacteria</taxon>
        <taxon>Holosporales</taxon>
        <taxon>Candidatus Paracaedibacteraceae</taxon>
        <taxon>Candidatus Bodocaedibacter</taxon>
    </lineage>
</organism>
<dbReference type="PANTHER" id="PTHR21713">
    <property type="entry name" value="NASCENT POLYPEPTIDE ASSOCIATED COMPLEX ALPHA SUBUNIT-RELATED"/>
    <property type="match status" value="1"/>
</dbReference>
<accession>A0A7L9RVG3</accession>
<evidence type="ECO:0000256" key="2">
    <source>
        <dbReference type="SAM" id="Coils"/>
    </source>
</evidence>
<gene>
    <name evidence="5" type="ORF">CPBP_01130</name>
</gene>
<dbReference type="KEGG" id="pbal:CPBP_01130"/>
<dbReference type="Proteomes" id="UP000594001">
    <property type="component" value="Chromosome"/>
</dbReference>
<proteinExistence type="predicted"/>
<sequence>MKRNLLIGTSLVAAFSATSLDARSFSVMTEESRKENTALSSAIHMVTEGHKRATSKTPLKAGATDAFAEVYQAVVAKVTPGKDGKVSLADVTAALATDVELRKLVDAYRPAVVEAVADEKKKAEIVVPAPLVVVETEATVETLTQTVVDTTTALTTAINAEAAAQKAVADTTADETAAQTVKADADKALETATATATEAETKATAAKEAADKATDALTALTTEKKVKEEAIATSEKAMAEKEATAAETNALNELKAELALIETKIVSATAVETKTAAELVAADTAVADAKAVVETATKAQADAVKALDAAVKAKADAATTLTAKATEVVDATTKLATAQTALLAAAEKAATDAATKATAATEAAGTAELKKTELATAAEDAKTKVIELGKRETSLKAELKAARTADAAASTDATKAAVKAKEAAVIAIATELAGAKIAATHAAQIAQTALHAAAKATADAATATEAKTKADEALTAAKDAVKAADDAVKAAKATVAQTAEKAKADALAAKTKADVKKADAAEAKAAEELAALEAKLTLDPTSKDLQDAVAAKKAEFAGLTAATTKANEAAATAAKAADKAASDLAAKEAELATAALSAKALTDQLTAAQTAAAEAAARVAALEDAGSKSAIEVSGLTADKIALTATVDGFNADLVVDSLIKRTEGELESAQTAARAADNTFETLMAEITVLVKKDDAAAATVSLAEALKDASIAQIRSDVVRMRDTQTAASEGYAKALAAANTLTDETAKAAAIAKLGDAPAVDARLEQLIAAIDAYVAADLDVKAAHSFLDTASRLRDLMQQATVEGAGEGTLSEKLAARFNANVVVHKAHLVALLNRTGRPVGVVAEAIRAFEELAREVRQFNELKTLFDIDAKLNAKDDAVTAQLKRIVAELQATVDSSVTVDAVAKVEKLVVAMQQSLATASRGLERFARVEGSKSYDDAPRRAALIVDAAAHLETLQRALRDASDVATGTIEGLMSQLAQAKELSDQFAELTQRETAEKARFAGLTDADKADKRVEKEHKDELSDLEARKGRLVDDAADLERKDDGHGRVENLTTDAVAQLQRALFEYTAFLEKLENTSDFDLVDADTIDRVFSTKTDGAGSSKAGFDAFKARVGQAVPFASKDIDTVSRQFAASVERKERELATQSRVLGEKLDAAVHAFETEYRAVAAAAPIALDAFEFLQREVLDRQSDIVRLTAHNAELATAKAQAADAADQVRIQGQIDRNAREIAEFTTWFADNAANIAAATAEAGKLATLDAEVTALRAQSTALRADFAKTSEERAADTRALEELTRAVRQARAVKVEENGAFVADLEAAVATILSPTPVADVVKFEEDEEGAEEDEEGAEEGEEGSEAGSEADSEEGAEEGSEAGSDAAAGTQVPGSFGSGTMPPRAGGTPPARVGFDAPPVAATAADEINAESAELDTL</sequence>
<evidence type="ECO:0000256" key="3">
    <source>
        <dbReference type="SAM" id="MobiDB-lite"/>
    </source>
</evidence>
<feature type="domain" description="ATP-grasp" evidence="4">
    <location>
        <begin position="223"/>
        <end position="422"/>
    </location>
</feature>
<keyword evidence="2" id="KW-0175">Coiled coil</keyword>
<feature type="coiled-coil region" evidence="2">
    <location>
        <begin position="598"/>
        <end position="625"/>
    </location>
</feature>